<dbReference type="RefSeq" id="WP_005215786.1">
    <property type="nucleotide sequence ID" value="NZ_KB291705.1"/>
</dbReference>
<evidence type="ECO:0000313" key="2">
    <source>
        <dbReference type="Proteomes" id="UP000010420"/>
    </source>
</evidence>
<comment type="caution">
    <text evidence="1">The sequence shown here is derived from an EMBL/GenBank/DDBJ whole genome shotgun (WGS) entry which is preliminary data.</text>
</comment>
<organism evidence="1 2">
    <name type="scientific">Clostridium celatum DSM 1785</name>
    <dbReference type="NCBI Taxonomy" id="545697"/>
    <lineage>
        <taxon>Bacteria</taxon>
        <taxon>Bacillati</taxon>
        <taxon>Bacillota</taxon>
        <taxon>Clostridia</taxon>
        <taxon>Eubacteriales</taxon>
        <taxon>Clostridiaceae</taxon>
        <taxon>Clostridium</taxon>
    </lineage>
</organism>
<dbReference type="Proteomes" id="UP000010420">
    <property type="component" value="Unassembled WGS sequence"/>
</dbReference>
<dbReference type="STRING" id="545697.HMPREF0216_03159"/>
<name>L1Q487_9CLOT</name>
<dbReference type="EMBL" id="AMEZ01000120">
    <property type="protein sequence ID" value="EKY22794.1"/>
    <property type="molecule type" value="Genomic_DNA"/>
</dbReference>
<reference evidence="1 2" key="1">
    <citation type="submission" date="2012-05" db="EMBL/GenBank/DDBJ databases">
        <authorList>
            <person name="Weinstock G."/>
            <person name="Sodergren E."/>
            <person name="Lobos E.A."/>
            <person name="Fulton L."/>
            <person name="Fulton R."/>
            <person name="Courtney L."/>
            <person name="Fronick C."/>
            <person name="O'Laughlin M."/>
            <person name="Godfrey J."/>
            <person name="Wilson R.M."/>
            <person name="Miner T."/>
            <person name="Farmer C."/>
            <person name="Delehaunty K."/>
            <person name="Cordes M."/>
            <person name="Minx P."/>
            <person name="Tomlinson C."/>
            <person name="Chen J."/>
            <person name="Wollam A."/>
            <person name="Pepin K.H."/>
            <person name="Bhonagiri V."/>
            <person name="Zhang X."/>
            <person name="Suruliraj S."/>
            <person name="Warren W."/>
            <person name="Mitreva M."/>
            <person name="Mardis E.R."/>
            <person name="Wilson R.K."/>
        </authorList>
    </citation>
    <scope>NUCLEOTIDE SEQUENCE [LARGE SCALE GENOMIC DNA]</scope>
    <source>
        <strain evidence="1 2">DSM 1785</strain>
    </source>
</reference>
<dbReference type="AlphaFoldDB" id="L1Q487"/>
<accession>L1Q487</accession>
<dbReference type="HOGENOM" id="CLU_1218082_0_0_9"/>
<evidence type="ECO:0000313" key="1">
    <source>
        <dbReference type="EMBL" id="EKY22794.1"/>
    </source>
</evidence>
<keyword evidence="2" id="KW-1185">Reference proteome</keyword>
<proteinExistence type="predicted"/>
<gene>
    <name evidence="1" type="ORF">HMPREF0216_03159</name>
</gene>
<dbReference type="PATRIC" id="fig|545697.3.peg.3092"/>
<sequence length="227" mass="26994">MKNRRINYSLEEWELIFYKFRVIEKLSIGVSYKALAVDLKENGYPCTGEAVRKAVARLGFKKDPIQKVYYRGAQEEAVKLMNSIDVESVIENISAKRYYDCAFGSDGYFYRENIETEGIYIDKQILKELEKISEKLGVEYVQEYITYILLKHLDEVEPANRLREFSYKYLNESNRYSDEEKEIIIKKEREGFNLYHMVIHGLDNYITEMTDEDFIENITKKRDIEPF</sequence>
<protein>
    <submittedName>
        <fullName evidence="1">Uncharacterized protein</fullName>
    </submittedName>
</protein>